<proteinExistence type="predicted"/>
<comment type="caution">
    <text evidence="1">The sequence shown here is derived from an EMBL/GenBank/DDBJ whole genome shotgun (WGS) entry which is preliminary data.</text>
</comment>
<accession>A0A1R3KF25</accession>
<dbReference type="Proteomes" id="UP000187203">
    <property type="component" value="Unassembled WGS sequence"/>
</dbReference>
<dbReference type="AlphaFoldDB" id="A0A1R3KF25"/>
<dbReference type="EMBL" id="AWUE01013895">
    <property type="protein sequence ID" value="OMP05712.1"/>
    <property type="molecule type" value="Genomic_DNA"/>
</dbReference>
<organism evidence="1 2">
    <name type="scientific">Corchorus olitorius</name>
    <dbReference type="NCBI Taxonomy" id="93759"/>
    <lineage>
        <taxon>Eukaryota</taxon>
        <taxon>Viridiplantae</taxon>
        <taxon>Streptophyta</taxon>
        <taxon>Embryophyta</taxon>
        <taxon>Tracheophyta</taxon>
        <taxon>Spermatophyta</taxon>
        <taxon>Magnoliopsida</taxon>
        <taxon>eudicotyledons</taxon>
        <taxon>Gunneridae</taxon>
        <taxon>Pentapetalae</taxon>
        <taxon>rosids</taxon>
        <taxon>malvids</taxon>
        <taxon>Malvales</taxon>
        <taxon>Malvaceae</taxon>
        <taxon>Grewioideae</taxon>
        <taxon>Apeibeae</taxon>
        <taxon>Corchorus</taxon>
    </lineage>
</organism>
<evidence type="ECO:0000313" key="2">
    <source>
        <dbReference type="Proteomes" id="UP000187203"/>
    </source>
</evidence>
<evidence type="ECO:0000313" key="1">
    <source>
        <dbReference type="EMBL" id="OMP05712.1"/>
    </source>
</evidence>
<sequence>MGPVGEQVTIFHLEEVMPRHGPGLKVTIAGRAACLSNGCPT</sequence>
<keyword evidence="2" id="KW-1185">Reference proteome</keyword>
<gene>
    <name evidence="1" type="ORF">COLO4_08622</name>
</gene>
<name>A0A1R3KF25_9ROSI</name>
<reference evidence="2" key="1">
    <citation type="submission" date="2013-09" db="EMBL/GenBank/DDBJ databases">
        <title>Corchorus olitorius genome sequencing.</title>
        <authorList>
            <person name="Alam M."/>
            <person name="Haque M.S."/>
            <person name="Islam M.S."/>
            <person name="Emdad E.M."/>
            <person name="Islam M.M."/>
            <person name="Ahmed B."/>
            <person name="Halim A."/>
            <person name="Hossen Q.M.M."/>
            <person name="Hossain M.Z."/>
            <person name="Ahmed R."/>
            <person name="Khan M.M."/>
            <person name="Islam R."/>
            <person name="Rashid M.M."/>
            <person name="Khan S.A."/>
            <person name="Rahman M.S."/>
            <person name="Alam M."/>
            <person name="Yahiya A.S."/>
            <person name="Khan M.S."/>
            <person name="Azam M.S."/>
            <person name="Haque T."/>
            <person name="Lashkar M.Z.H."/>
            <person name="Akhand A.I."/>
            <person name="Morshed G."/>
            <person name="Roy S."/>
            <person name="Uddin K.S."/>
            <person name="Rabeya T."/>
            <person name="Hossain A.S."/>
            <person name="Chowdhury A."/>
            <person name="Snigdha A.R."/>
            <person name="Mortoza M.S."/>
            <person name="Matin S.A."/>
            <person name="Hoque S.M.E."/>
            <person name="Islam M.K."/>
            <person name="Roy D.K."/>
            <person name="Haider R."/>
            <person name="Moosa M.M."/>
            <person name="Elias S.M."/>
            <person name="Hasan A.M."/>
            <person name="Jahan S."/>
            <person name="Shafiuddin M."/>
            <person name="Mahmood N."/>
            <person name="Shommy N.S."/>
        </authorList>
    </citation>
    <scope>NUCLEOTIDE SEQUENCE [LARGE SCALE GENOMIC DNA]</scope>
    <source>
        <strain evidence="2">cv. O-4</strain>
    </source>
</reference>
<protein>
    <submittedName>
        <fullName evidence="1">Uncharacterized protein</fullName>
    </submittedName>
</protein>